<protein>
    <recommendedName>
        <fullName evidence="3">Cupin domain-containing protein</fullName>
    </recommendedName>
</protein>
<feature type="non-terminal residue" evidence="1">
    <location>
        <position position="30"/>
    </location>
</feature>
<evidence type="ECO:0000313" key="2">
    <source>
        <dbReference type="Proteomes" id="UP000437736"/>
    </source>
</evidence>
<accession>A0ABW9QSJ0</accession>
<proteinExistence type="predicted"/>
<keyword evidence="2" id="KW-1185">Reference proteome</keyword>
<organism evidence="1 2">
    <name type="scientific">Acidiferrimicrobium australe</name>
    <dbReference type="NCBI Taxonomy" id="2664430"/>
    <lineage>
        <taxon>Bacteria</taxon>
        <taxon>Bacillati</taxon>
        <taxon>Actinomycetota</taxon>
        <taxon>Acidimicrobiia</taxon>
        <taxon>Acidimicrobiales</taxon>
        <taxon>Acidimicrobiaceae</taxon>
        <taxon>Acidiferrimicrobium</taxon>
    </lineage>
</organism>
<dbReference type="EMBL" id="WJHE01000397">
    <property type="protein sequence ID" value="MST32815.1"/>
    <property type="molecule type" value="Genomic_DNA"/>
</dbReference>
<dbReference type="SUPFAM" id="SSF51182">
    <property type="entry name" value="RmlC-like cupins"/>
    <property type="match status" value="1"/>
</dbReference>
<gene>
    <name evidence="1" type="ORF">GHK86_08785</name>
</gene>
<name>A0ABW9QSJ0_9ACTN</name>
<sequence>MVLEGVLHVTTAGVTRTARAGEVVVVAPGV</sequence>
<comment type="caution">
    <text evidence="1">The sequence shown here is derived from an EMBL/GenBank/DDBJ whole genome shotgun (WGS) entry which is preliminary data.</text>
</comment>
<dbReference type="Proteomes" id="UP000437736">
    <property type="component" value="Unassembled WGS sequence"/>
</dbReference>
<evidence type="ECO:0000313" key="1">
    <source>
        <dbReference type="EMBL" id="MST32815.1"/>
    </source>
</evidence>
<reference evidence="1 2" key="1">
    <citation type="submission" date="2019-11" db="EMBL/GenBank/DDBJ databases">
        <title>Acidiferrimicrobium australis gen. nov., sp. nov., an acidophilic and obligately heterotrophic, member of the Actinobacteria that catalyses dissimilatory oxido- reduction of iron isolated from metal-rich acidic water in Chile.</title>
        <authorList>
            <person name="Gonzalez D."/>
            <person name="Huber K."/>
            <person name="Hedrich S."/>
            <person name="Rojas-Villalobos C."/>
            <person name="Quatrini R."/>
            <person name="Dinamarca M.A."/>
            <person name="Schwarz A."/>
            <person name="Canales C."/>
            <person name="Nancucheo I."/>
        </authorList>
    </citation>
    <scope>NUCLEOTIDE SEQUENCE [LARGE SCALE GENOMIC DNA]</scope>
    <source>
        <strain evidence="1 2">USS-CCA1</strain>
    </source>
</reference>
<evidence type="ECO:0008006" key="3">
    <source>
        <dbReference type="Google" id="ProtNLM"/>
    </source>
</evidence>
<dbReference type="InterPro" id="IPR011051">
    <property type="entry name" value="RmlC_Cupin_sf"/>
</dbReference>